<evidence type="ECO:0000313" key="3">
    <source>
        <dbReference type="Proteomes" id="UP000239757"/>
    </source>
</evidence>
<evidence type="ECO:0000256" key="1">
    <source>
        <dbReference type="SAM" id="MobiDB-lite"/>
    </source>
</evidence>
<reference evidence="2 3" key="1">
    <citation type="submission" date="2015-01" db="EMBL/GenBank/DDBJ databases">
        <title>Genome of allotetraploid Gossypium barbadense reveals genomic plasticity and fiber elongation in cotton evolution.</title>
        <authorList>
            <person name="Chen X."/>
            <person name="Liu X."/>
            <person name="Zhao B."/>
            <person name="Zheng H."/>
            <person name="Hu Y."/>
            <person name="Lu G."/>
            <person name="Yang C."/>
            <person name="Chen J."/>
            <person name="Shan C."/>
            <person name="Zhang L."/>
            <person name="Zhou Y."/>
            <person name="Wang L."/>
            <person name="Guo W."/>
            <person name="Bai Y."/>
            <person name="Ruan J."/>
            <person name="Shangguan X."/>
            <person name="Mao Y."/>
            <person name="Jiang J."/>
            <person name="Zhu Y."/>
            <person name="Lei J."/>
            <person name="Kang H."/>
            <person name="Chen S."/>
            <person name="He X."/>
            <person name="Wang R."/>
            <person name="Wang Y."/>
            <person name="Chen J."/>
            <person name="Wang L."/>
            <person name="Yu S."/>
            <person name="Wang B."/>
            <person name="Wei J."/>
            <person name="Song S."/>
            <person name="Lu X."/>
            <person name="Gao Z."/>
            <person name="Gu W."/>
            <person name="Deng X."/>
            <person name="Ma D."/>
            <person name="Wang S."/>
            <person name="Liang W."/>
            <person name="Fang L."/>
            <person name="Cai C."/>
            <person name="Zhu X."/>
            <person name="Zhou B."/>
            <person name="Zhang Y."/>
            <person name="Chen Z."/>
            <person name="Xu S."/>
            <person name="Zhu R."/>
            <person name="Wang S."/>
            <person name="Zhang T."/>
            <person name="Zhao G."/>
        </authorList>
    </citation>
    <scope>NUCLEOTIDE SEQUENCE [LARGE SCALE GENOMIC DNA]</scope>
    <source>
        <strain evidence="3">cv. Xinhai21</strain>
        <tissue evidence="2">Leaf</tissue>
    </source>
</reference>
<feature type="region of interest" description="Disordered" evidence="1">
    <location>
        <begin position="1"/>
        <end position="21"/>
    </location>
</feature>
<dbReference type="Proteomes" id="UP000239757">
    <property type="component" value="Unassembled WGS sequence"/>
</dbReference>
<accession>A0A2P5X865</accession>
<sequence>MEIPPPPPKNSMKAKFKKTDKPTQWELRLGRDGKEDVVELYEEDEEEINDEAREDDDFTSYQRNIENAFAIKRKPREGSIFRDLIDQA</sequence>
<protein>
    <submittedName>
        <fullName evidence="2">Uncharacterized protein</fullName>
    </submittedName>
</protein>
<evidence type="ECO:0000313" key="2">
    <source>
        <dbReference type="EMBL" id="PPR99527.1"/>
    </source>
</evidence>
<dbReference type="EMBL" id="KZ665476">
    <property type="protein sequence ID" value="PPR99527.1"/>
    <property type="molecule type" value="Genomic_DNA"/>
</dbReference>
<organism evidence="2 3">
    <name type="scientific">Gossypium barbadense</name>
    <name type="common">Sea Island cotton</name>
    <name type="synonym">Hibiscus barbadensis</name>
    <dbReference type="NCBI Taxonomy" id="3634"/>
    <lineage>
        <taxon>Eukaryota</taxon>
        <taxon>Viridiplantae</taxon>
        <taxon>Streptophyta</taxon>
        <taxon>Embryophyta</taxon>
        <taxon>Tracheophyta</taxon>
        <taxon>Spermatophyta</taxon>
        <taxon>Magnoliopsida</taxon>
        <taxon>eudicotyledons</taxon>
        <taxon>Gunneridae</taxon>
        <taxon>Pentapetalae</taxon>
        <taxon>rosids</taxon>
        <taxon>malvids</taxon>
        <taxon>Malvales</taxon>
        <taxon>Malvaceae</taxon>
        <taxon>Malvoideae</taxon>
        <taxon>Gossypium</taxon>
    </lineage>
</organism>
<gene>
    <name evidence="2" type="ORF">GOBAR_AA21140</name>
</gene>
<name>A0A2P5X865_GOSBA</name>
<dbReference type="AlphaFoldDB" id="A0A2P5X865"/>
<proteinExistence type="predicted"/>